<reference evidence="1" key="1">
    <citation type="submission" date="2021-06" db="EMBL/GenBank/DDBJ databases">
        <authorList>
            <person name="Kallberg Y."/>
            <person name="Tangrot J."/>
            <person name="Rosling A."/>
        </authorList>
    </citation>
    <scope>NUCLEOTIDE SEQUENCE</scope>
    <source>
        <strain evidence="1">CL356</strain>
    </source>
</reference>
<keyword evidence="2" id="KW-1185">Reference proteome</keyword>
<protein>
    <submittedName>
        <fullName evidence="1">273_t:CDS:1</fullName>
    </submittedName>
</protein>
<organism evidence="1 2">
    <name type="scientific">Acaulospora colombiana</name>
    <dbReference type="NCBI Taxonomy" id="27376"/>
    <lineage>
        <taxon>Eukaryota</taxon>
        <taxon>Fungi</taxon>
        <taxon>Fungi incertae sedis</taxon>
        <taxon>Mucoromycota</taxon>
        <taxon>Glomeromycotina</taxon>
        <taxon>Glomeromycetes</taxon>
        <taxon>Diversisporales</taxon>
        <taxon>Acaulosporaceae</taxon>
        <taxon>Acaulospora</taxon>
    </lineage>
</organism>
<sequence length="179" mass="20696">FPSHKRLQQCLLFARYKPHDNFYADPLDFSPVLDSNTFEVVHIDFAAHRTKPGGAPSVPATKPRDLEQDDFKSCGRERIRPPTKSFEYLPDISGIKLRNDIKPLHIIQPEGPSFKVDGHVLEWQKWKMHIAYSSREGIVISTVTYNDNGEIRPLFYRLSRRLSRSENIDIEYPSQANSE</sequence>
<dbReference type="Proteomes" id="UP000789525">
    <property type="component" value="Unassembled WGS sequence"/>
</dbReference>
<proteinExistence type="predicted"/>
<accession>A0ACA9QE34</accession>
<gene>
    <name evidence="1" type="ORF">ACOLOM_LOCUS12373</name>
</gene>
<dbReference type="EMBL" id="CAJVPT010049831">
    <property type="protein sequence ID" value="CAG8744786.1"/>
    <property type="molecule type" value="Genomic_DNA"/>
</dbReference>
<evidence type="ECO:0000313" key="2">
    <source>
        <dbReference type="Proteomes" id="UP000789525"/>
    </source>
</evidence>
<comment type="caution">
    <text evidence="1">The sequence shown here is derived from an EMBL/GenBank/DDBJ whole genome shotgun (WGS) entry which is preliminary data.</text>
</comment>
<evidence type="ECO:0000313" key="1">
    <source>
        <dbReference type="EMBL" id="CAG8744786.1"/>
    </source>
</evidence>
<name>A0ACA9QE34_9GLOM</name>
<feature type="non-terminal residue" evidence="1">
    <location>
        <position position="1"/>
    </location>
</feature>